<organism evidence="3 4">
    <name type="scientific">Prorocentrum cordatum</name>
    <dbReference type="NCBI Taxonomy" id="2364126"/>
    <lineage>
        <taxon>Eukaryota</taxon>
        <taxon>Sar</taxon>
        <taxon>Alveolata</taxon>
        <taxon>Dinophyceae</taxon>
        <taxon>Prorocentrales</taxon>
        <taxon>Prorocentraceae</taxon>
        <taxon>Prorocentrum</taxon>
    </lineage>
</organism>
<evidence type="ECO:0000256" key="2">
    <source>
        <dbReference type="SAM" id="MobiDB-lite"/>
    </source>
</evidence>
<evidence type="ECO:0000256" key="1">
    <source>
        <dbReference type="SAM" id="Coils"/>
    </source>
</evidence>
<reference evidence="3" key="1">
    <citation type="submission" date="2023-10" db="EMBL/GenBank/DDBJ databases">
        <authorList>
            <person name="Chen Y."/>
            <person name="Shah S."/>
            <person name="Dougan E. K."/>
            <person name="Thang M."/>
            <person name="Chan C."/>
        </authorList>
    </citation>
    <scope>NUCLEOTIDE SEQUENCE [LARGE SCALE GENOMIC DNA]</scope>
</reference>
<proteinExistence type="predicted"/>
<evidence type="ECO:0000313" key="4">
    <source>
        <dbReference type="Proteomes" id="UP001189429"/>
    </source>
</evidence>
<evidence type="ECO:0000313" key="3">
    <source>
        <dbReference type="EMBL" id="CAK0796206.1"/>
    </source>
</evidence>
<feature type="compositionally biased region" description="Low complexity" evidence="2">
    <location>
        <begin position="902"/>
        <end position="928"/>
    </location>
</feature>
<protein>
    <submittedName>
        <fullName evidence="3">Uncharacterized protein</fullName>
    </submittedName>
</protein>
<accession>A0ABN9PT82</accession>
<keyword evidence="4" id="KW-1185">Reference proteome</keyword>
<feature type="compositionally biased region" description="Polar residues" evidence="2">
    <location>
        <begin position="955"/>
        <end position="978"/>
    </location>
</feature>
<dbReference type="EMBL" id="CAUYUJ010001492">
    <property type="protein sequence ID" value="CAK0796206.1"/>
    <property type="molecule type" value="Genomic_DNA"/>
</dbReference>
<sequence length="978" mass="107431">MLAELLEASRAEEAEEGGLDRHGSSFSDTKKRGLERLASKGLGAVHALARRGSYARRGTMAGTMAADAGGSDKIRVTYEKAWGPSVAINFGDRVILRVAQEAALGEPVGLGAPLQCGKAGVEPPRALVAAWSTDPAVMTVERADTGCHDDPPLYTWAAEEIQRRTQANAVRASLSEKCRAAMTVAFNCRSVGGGWVLDGELHLRMIRLLASLVLGYREAEVRFDSLEELLEELRLGPAEATRPLVVQAVDSAAGGAAHAGVHPGDEVVELEVDRDGSKDCVIRSAKEMRRALGTTPGGGAAAVAQQPLALLFRSPAPVPVDSGILKVLVGQAGIVAQIMPSWEEILGPMPELSRGQASGNWAAASARLLRHNEFFRLKCSLVTSLLQHGWEIKYDAFAESAMTLHQHFQVLTREDFRARFPGKDDASRQLCQQLLVAQLDVLTASWAAVPKAVKEHQPAKLRKLFRHNVELVAMHDAVEIVYRTWRKQTQASDVLVEMPGELQRFLERVSPTHSVDAGSTTWIRQAWWGAEHKDEYSVVQKVLEHFSTIYADTEQYWMTKLEGAAKNMEATQEQLEKALDSADMRVALVPADKMAKELKRIQGILSADKLVLKKDLKVGDSDTVLQGMRLLRRGQVSEHFGADVGNSEVHRRLAELAPGDGTDLRLLFGGGDYDKARAQAIEAIEDLGSTIRVVKTAAAAFPSTVAVQCHELLDMHHKGEMRAVLQENKHRIQVQQKEAQEMVRTANIKLVMAEEQRRSAMEKLKEAEEERAMAEDEKKKVQSTADAWWENLQLVGKEKQKLESDKRTLEEAMSGVERDKDRLENEKLEWTKVQSILELEKSNLQRDIERAREDARNLQMSAEKWQKTLTTAKRAAEEKEAHLREIQRVIQAHQVTSGGSESSLSSAPAPARPALLRLTAREGAAQQAPAPPLGSQGDPGEAFAQLLTILGRAFNNPQGMERQTSGPGGSTRSLPQSQ</sequence>
<feature type="coiled-coil region" evidence="1">
    <location>
        <begin position="558"/>
        <end position="585"/>
    </location>
</feature>
<feature type="region of interest" description="Disordered" evidence="2">
    <location>
        <begin position="896"/>
        <end position="978"/>
    </location>
</feature>
<feature type="coiled-coil region" evidence="1">
    <location>
        <begin position="736"/>
        <end position="892"/>
    </location>
</feature>
<gene>
    <name evidence="3" type="ORF">PCOR1329_LOCUS5637</name>
</gene>
<keyword evidence="1" id="KW-0175">Coiled coil</keyword>
<dbReference type="Proteomes" id="UP001189429">
    <property type="component" value="Unassembled WGS sequence"/>
</dbReference>
<comment type="caution">
    <text evidence="3">The sequence shown here is derived from an EMBL/GenBank/DDBJ whole genome shotgun (WGS) entry which is preliminary data.</text>
</comment>
<name>A0ABN9PT82_9DINO</name>
<feature type="region of interest" description="Disordered" evidence="2">
    <location>
        <begin position="10"/>
        <end position="31"/>
    </location>
</feature>